<evidence type="ECO:0000256" key="1">
    <source>
        <dbReference type="SAM" id="MobiDB-lite"/>
    </source>
</evidence>
<dbReference type="Proteomes" id="UP000516437">
    <property type="component" value="Chromosome 3"/>
</dbReference>
<proteinExistence type="predicted"/>
<protein>
    <submittedName>
        <fullName evidence="3">Uncharacterized protein</fullName>
    </submittedName>
</protein>
<evidence type="ECO:0000313" key="3">
    <source>
        <dbReference type="EMBL" id="KAB1220306.1"/>
    </source>
</evidence>
<dbReference type="PANTHER" id="PTHR34663:SF11">
    <property type="entry name" value="DERMOKINE-LIKE"/>
    <property type="match status" value="1"/>
</dbReference>
<dbReference type="EMBL" id="RXIC02000021">
    <property type="protein sequence ID" value="KAB1220306.1"/>
    <property type="molecule type" value="Genomic_DNA"/>
</dbReference>
<dbReference type="GO" id="GO:0050793">
    <property type="term" value="P:regulation of developmental process"/>
    <property type="evidence" value="ECO:0007669"/>
    <property type="project" value="InterPro"/>
</dbReference>
<gene>
    <name evidence="3" type="ORF">CJ030_MR3G019052</name>
</gene>
<keyword evidence="2" id="KW-0732">Signal</keyword>
<accession>A0A6A1W7L9</accession>
<feature type="region of interest" description="Disordered" evidence="1">
    <location>
        <begin position="57"/>
        <end position="88"/>
    </location>
</feature>
<keyword evidence="4" id="KW-1185">Reference proteome</keyword>
<evidence type="ECO:0000313" key="4">
    <source>
        <dbReference type="Proteomes" id="UP000516437"/>
    </source>
</evidence>
<organism evidence="3 4">
    <name type="scientific">Morella rubra</name>
    <name type="common">Chinese bayberry</name>
    <dbReference type="NCBI Taxonomy" id="262757"/>
    <lineage>
        <taxon>Eukaryota</taxon>
        <taxon>Viridiplantae</taxon>
        <taxon>Streptophyta</taxon>
        <taxon>Embryophyta</taxon>
        <taxon>Tracheophyta</taxon>
        <taxon>Spermatophyta</taxon>
        <taxon>Magnoliopsida</taxon>
        <taxon>eudicotyledons</taxon>
        <taxon>Gunneridae</taxon>
        <taxon>Pentapetalae</taxon>
        <taxon>rosids</taxon>
        <taxon>fabids</taxon>
        <taxon>Fagales</taxon>
        <taxon>Myricaceae</taxon>
        <taxon>Morella</taxon>
    </lineage>
</organism>
<sequence length="88" mass="9267">MATILKSLSFFLVLLLLNSALFESEARPLLADKPRSAIHKEVEIFFDGLEIKGIKTGGPSAGGHDHGTPNARNLEVVTNSGPGSGDGH</sequence>
<dbReference type="AlphaFoldDB" id="A0A6A1W7L9"/>
<feature type="chain" id="PRO_5025553068" evidence="2">
    <location>
        <begin position="27"/>
        <end position="88"/>
    </location>
</feature>
<feature type="signal peptide" evidence="2">
    <location>
        <begin position="1"/>
        <end position="26"/>
    </location>
</feature>
<comment type="caution">
    <text evidence="3">The sequence shown here is derived from an EMBL/GenBank/DDBJ whole genome shotgun (WGS) entry which is preliminary data.</text>
</comment>
<dbReference type="OrthoDB" id="1522041at2759"/>
<dbReference type="PANTHER" id="PTHR34663">
    <property type="entry name" value="OS06G0637400 PROTEIN"/>
    <property type="match status" value="1"/>
</dbReference>
<dbReference type="GO" id="GO:0045087">
    <property type="term" value="P:innate immune response"/>
    <property type="evidence" value="ECO:0007669"/>
    <property type="project" value="InterPro"/>
</dbReference>
<evidence type="ECO:0000256" key="2">
    <source>
        <dbReference type="SAM" id="SignalP"/>
    </source>
</evidence>
<reference evidence="3 4" key="1">
    <citation type="journal article" date="2019" name="Plant Biotechnol. J.">
        <title>The red bayberry genome and genetic basis of sex determination.</title>
        <authorList>
            <person name="Jia H.M."/>
            <person name="Jia H.J."/>
            <person name="Cai Q.L."/>
            <person name="Wang Y."/>
            <person name="Zhao H.B."/>
            <person name="Yang W.F."/>
            <person name="Wang G.Y."/>
            <person name="Li Y.H."/>
            <person name="Zhan D.L."/>
            <person name="Shen Y.T."/>
            <person name="Niu Q.F."/>
            <person name="Chang L."/>
            <person name="Qiu J."/>
            <person name="Zhao L."/>
            <person name="Xie H.B."/>
            <person name="Fu W.Y."/>
            <person name="Jin J."/>
            <person name="Li X.W."/>
            <person name="Jiao Y."/>
            <person name="Zhou C.C."/>
            <person name="Tu T."/>
            <person name="Chai C.Y."/>
            <person name="Gao J.L."/>
            <person name="Fan L.J."/>
            <person name="van de Weg E."/>
            <person name="Wang J.Y."/>
            <person name="Gao Z.S."/>
        </authorList>
    </citation>
    <scope>NUCLEOTIDE SEQUENCE [LARGE SCALE GENOMIC DNA]</scope>
    <source>
        <tissue evidence="3">Leaves</tissue>
    </source>
</reference>
<dbReference type="InterPro" id="IPR044700">
    <property type="entry name" value="PIP2/PIPL1"/>
</dbReference>
<name>A0A6A1W7L9_9ROSI</name>